<dbReference type="PANTHER" id="PTHR33755:SF9">
    <property type="entry name" value="TOXIN PARE1"/>
    <property type="match status" value="1"/>
</dbReference>
<proteinExistence type="inferred from homology"/>
<dbReference type="Gene3D" id="3.30.2310.20">
    <property type="entry name" value="RelE-like"/>
    <property type="match status" value="1"/>
</dbReference>
<protein>
    <recommendedName>
        <fullName evidence="3">Toxin</fullName>
    </recommendedName>
</protein>
<dbReference type="PIRSF" id="PIRSF029218">
    <property type="entry name" value="ParE"/>
    <property type="match status" value="1"/>
</dbReference>
<gene>
    <name evidence="4" type="ORF">EWH12_14295</name>
</gene>
<comment type="caution">
    <text evidence="4">The sequence shown here is derived from an EMBL/GenBank/DDBJ whole genome shotgun (WGS) entry which is preliminary data.</text>
</comment>
<dbReference type="InterPro" id="IPR007712">
    <property type="entry name" value="RelE/ParE_toxin"/>
</dbReference>
<comment type="similarity">
    <text evidence="1 3">Belongs to the RelE toxin family.</text>
</comment>
<dbReference type="EMBL" id="SEOO01000023">
    <property type="protein sequence ID" value="RYM09534.1"/>
    <property type="molecule type" value="Genomic_DNA"/>
</dbReference>
<keyword evidence="2" id="KW-1277">Toxin-antitoxin system</keyword>
<evidence type="ECO:0000256" key="1">
    <source>
        <dbReference type="ARBA" id="ARBA00006226"/>
    </source>
</evidence>
<dbReference type="OrthoDB" id="7173315at2"/>
<sequence>MSSYQLSGAAERDLAHIAAYTVEAFGVAQALAYRDGLIRSFDFLAENPNSARLRHELNPPVRAHRFQSHLIFYDVQADGGILILRVRHGREDWLSDMD</sequence>
<dbReference type="Pfam" id="PF05016">
    <property type="entry name" value="ParE_toxin"/>
    <property type="match status" value="1"/>
</dbReference>
<dbReference type="Proteomes" id="UP000291572">
    <property type="component" value="Unassembled WGS sequence"/>
</dbReference>
<organism evidence="4 5">
    <name type="scientific">Sphingobium cupriresistens</name>
    <dbReference type="NCBI Taxonomy" id="1132417"/>
    <lineage>
        <taxon>Bacteria</taxon>
        <taxon>Pseudomonadati</taxon>
        <taxon>Pseudomonadota</taxon>
        <taxon>Alphaproteobacteria</taxon>
        <taxon>Sphingomonadales</taxon>
        <taxon>Sphingomonadaceae</taxon>
        <taxon>Sphingobium</taxon>
    </lineage>
</organism>
<evidence type="ECO:0000256" key="3">
    <source>
        <dbReference type="PIRNR" id="PIRNR029218"/>
    </source>
</evidence>
<dbReference type="InterPro" id="IPR035093">
    <property type="entry name" value="RelE/ParE_toxin_dom_sf"/>
</dbReference>
<dbReference type="AlphaFoldDB" id="A0A8G1ZKP8"/>
<name>A0A8G1ZKP8_9SPHN</name>
<evidence type="ECO:0000313" key="4">
    <source>
        <dbReference type="EMBL" id="RYM09534.1"/>
    </source>
</evidence>
<dbReference type="PANTHER" id="PTHR33755">
    <property type="entry name" value="TOXIN PARE1-RELATED"/>
    <property type="match status" value="1"/>
</dbReference>
<dbReference type="InterPro" id="IPR051803">
    <property type="entry name" value="TA_system_RelE-like_toxin"/>
</dbReference>
<dbReference type="InterPro" id="IPR028344">
    <property type="entry name" value="ParE1/4"/>
</dbReference>
<reference evidence="4 5" key="1">
    <citation type="submission" date="2019-02" db="EMBL/GenBank/DDBJ databases">
        <authorList>
            <person name="Feng G."/>
        </authorList>
    </citation>
    <scope>NUCLEOTIDE SEQUENCE [LARGE SCALE GENOMIC DNA]</scope>
    <source>
        <strain evidence="4 5">CCTCC AB 2011146</strain>
    </source>
</reference>
<evidence type="ECO:0000313" key="5">
    <source>
        <dbReference type="Proteomes" id="UP000291572"/>
    </source>
</evidence>
<accession>A0A8G1ZKP8</accession>
<dbReference type="RefSeq" id="WP_129927011.1">
    <property type="nucleotide sequence ID" value="NZ_SEOO01000023.1"/>
</dbReference>
<evidence type="ECO:0000256" key="2">
    <source>
        <dbReference type="ARBA" id="ARBA00022649"/>
    </source>
</evidence>